<dbReference type="InterPro" id="IPR051450">
    <property type="entry name" value="Gfo/Idh/MocA_Oxidoreductases"/>
</dbReference>
<feature type="domain" description="Gfo/Idh/MocA-like oxidoreductase N-terminal" evidence="1">
    <location>
        <begin position="4"/>
        <end position="121"/>
    </location>
</feature>
<protein>
    <submittedName>
        <fullName evidence="3">1,5-anhydro-D-fructose reductase</fullName>
        <ecNumber evidence="3">1.1.1.292</ecNumber>
    </submittedName>
</protein>
<dbReference type="InterPro" id="IPR055170">
    <property type="entry name" value="GFO_IDH_MocA-like_dom"/>
</dbReference>
<dbReference type="SUPFAM" id="SSF51735">
    <property type="entry name" value="NAD(P)-binding Rossmann-fold domains"/>
    <property type="match status" value="1"/>
</dbReference>
<dbReference type="Gene3D" id="3.30.360.10">
    <property type="entry name" value="Dihydrodipicolinate Reductase, domain 2"/>
    <property type="match status" value="1"/>
</dbReference>
<feature type="domain" description="GFO/IDH/MocA-like oxidoreductase" evidence="2">
    <location>
        <begin position="134"/>
        <end position="261"/>
    </location>
</feature>
<dbReference type="Proteomes" id="UP000273044">
    <property type="component" value="Chromosome"/>
</dbReference>
<name>A0A448N209_9ACTN</name>
<evidence type="ECO:0000259" key="2">
    <source>
        <dbReference type="Pfam" id="PF22725"/>
    </source>
</evidence>
<accession>A0A448N209</accession>
<dbReference type="Gene3D" id="3.40.50.720">
    <property type="entry name" value="NAD(P)-binding Rossmann-like Domain"/>
    <property type="match status" value="1"/>
</dbReference>
<dbReference type="EC" id="1.1.1.292" evidence="3"/>
<evidence type="ECO:0000313" key="3">
    <source>
        <dbReference type="EMBL" id="VEH71420.1"/>
    </source>
</evidence>
<dbReference type="PANTHER" id="PTHR43377:SF1">
    <property type="entry name" value="BILIVERDIN REDUCTASE A"/>
    <property type="match status" value="1"/>
</dbReference>
<dbReference type="RefSeq" id="WP_061787632.1">
    <property type="nucleotide sequence ID" value="NZ_CAJZDL010000059.1"/>
</dbReference>
<sequence>MTSIKFAIIGLDHWYSAVPLARGLSRHPQTDLPLIVDGDPGRGRALASDLGAEFSTSLDDALQDPGIDAIGAFFSVEQNPGICIRAAEAGKHIVSIKPLARTLEEASAIVRAVERAGVQFIPAESRSRMTDQNQRLFEIVRSGELGRIVSANFVLCGVLPKAWEDSESHGWWVEEDKAPGGGWIDHAIYQIDRLRWLLGAEPVDVIGHVANLRYPQLPVEDYGHAIFTFSDGVVATMENTWTGADGAWRITTTLNGTEGSLAIDTIDAHISVLRPDAGASPSWERLEPLDDDSDLIQPLVDRIRGENNSLGTVHDAWRNLAAARAFYDAAASGTRRPVPVLASRNT</sequence>
<gene>
    <name evidence="3" type="primary">afr_5</name>
    <name evidence="3" type="ORF">NCTC12967_02740</name>
</gene>
<keyword evidence="4" id="KW-1185">Reference proteome</keyword>
<dbReference type="GO" id="GO:0033712">
    <property type="term" value="F:1,5-anhydro-D-fructose reductase (1,5-anhydro-D-mannitol-forming) activity"/>
    <property type="evidence" value="ECO:0007669"/>
    <property type="project" value="UniProtKB-EC"/>
</dbReference>
<dbReference type="GO" id="GO:0000166">
    <property type="term" value="F:nucleotide binding"/>
    <property type="evidence" value="ECO:0007669"/>
    <property type="project" value="InterPro"/>
</dbReference>
<dbReference type="Pfam" id="PF22725">
    <property type="entry name" value="GFO_IDH_MocA_C3"/>
    <property type="match status" value="1"/>
</dbReference>
<dbReference type="SUPFAM" id="SSF55347">
    <property type="entry name" value="Glyceraldehyde-3-phosphate dehydrogenase-like, C-terminal domain"/>
    <property type="match status" value="1"/>
</dbReference>
<reference evidence="3 4" key="1">
    <citation type="submission" date="2018-12" db="EMBL/GenBank/DDBJ databases">
        <authorList>
            <consortium name="Pathogen Informatics"/>
        </authorList>
    </citation>
    <scope>NUCLEOTIDE SEQUENCE [LARGE SCALE GENOMIC DNA]</scope>
    <source>
        <strain evidence="3 4">NCTC12967</strain>
    </source>
</reference>
<organism evidence="3 4">
    <name type="scientific">Arachnia propionica</name>
    <dbReference type="NCBI Taxonomy" id="1750"/>
    <lineage>
        <taxon>Bacteria</taxon>
        <taxon>Bacillati</taxon>
        <taxon>Actinomycetota</taxon>
        <taxon>Actinomycetes</taxon>
        <taxon>Propionibacteriales</taxon>
        <taxon>Propionibacteriaceae</taxon>
        <taxon>Arachnia</taxon>
    </lineage>
</organism>
<evidence type="ECO:0000259" key="1">
    <source>
        <dbReference type="Pfam" id="PF01408"/>
    </source>
</evidence>
<dbReference type="InterPro" id="IPR036291">
    <property type="entry name" value="NAD(P)-bd_dom_sf"/>
</dbReference>
<evidence type="ECO:0000313" key="4">
    <source>
        <dbReference type="Proteomes" id="UP000273044"/>
    </source>
</evidence>
<dbReference type="InterPro" id="IPR000683">
    <property type="entry name" value="Gfo/Idh/MocA-like_OxRdtase_N"/>
</dbReference>
<dbReference type="Pfam" id="PF01408">
    <property type="entry name" value="GFO_IDH_MocA"/>
    <property type="match status" value="1"/>
</dbReference>
<keyword evidence="3" id="KW-0560">Oxidoreductase</keyword>
<dbReference type="GeneID" id="64408162"/>
<dbReference type="AlphaFoldDB" id="A0A448N209"/>
<proteinExistence type="predicted"/>
<dbReference type="EMBL" id="LR134406">
    <property type="protein sequence ID" value="VEH71420.1"/>
    <property type="molecule type" value="Genomic_DNA"/>
</dbReference>
<dbReference type="PANTHER" id="PTHR43377">
    <property type="entry name" value="BILIVERDIN REDUCTASE A"/>
    <property type="match status" value="1"/>
</dbReference>